<organism evidence="2 3">
    <name type="scientific">Fusobacterium nucleatum subsp. nucleatum</name>
    <dbReference type="NCBI Taxonomy" id="76856"/>
    <lineage>
        <taxon>Bacteria</taxon>
        <taxon>Fusobacteriati</taxon>
        <taxon>Fusobacteriota</taxon>
        <taxon>Fusobacteriia</taxon>
        <taxon>Fusobacteriales</taxon>
        <taxon>Fusobacteriaceae</taxon>
        <taxon>Fusobacterium</taxon>
    </lineage>
</organism>
<dbReference type="OrthoDB" id="9761886at2"/>
<keyword evidence="1" id="KW-1133">Transmembrane helix</keyword>
<comment type="caution">
    <text evidence="2">The sequence shown here is derived from an EMBL/GenBank/DDBJ whole genome shotgun (WGS) entry which is preliminary data.</text>
</comment>
<keyword evidence="1" id="KW-0812">Transmembrane</keyword>
<dbReference type="Pfam" id="PF09960">
    <property type="entry name" value="DUF2194"/>
    <property type="match status" value="1"/>
</dbReference>
<proteinExistence type="predicted"/>
<gene>
    <name evidence="2" type="ORF">RO03_01030</name>
</gene>
<evidence type="ECO:0000313" key="3">
    <source>
        <dbReference type="Proteomes" id="UP000054800"/>
    </source>
</evidence>
<dbReference type="GO" id="GO:0005975">
    <property type="term" value="P:carbohydrate metabolic process"/>
    <property type="evidence" value="ECO:0007669"/>
    <property type="project" value="InterPro"/>
</dbReference>
<evidence type="ECO:0000256" key="1">
    <source>
        <dbReference type="SAM" id="Phobius"/>
    </source>
</evidence>
<dbReference type="SUPFAM" id="SSF52317">
    <property type="entry name" value="Class I glutamine amidotransferase-like"/>
    <property type="match status" value="1"/>
</dbReference>
<dbReference type="InterPro" id="IPR029062">
    <property type="entry name" value="Class_I_gatase-like"/>
</dbReference>
<feature type="transmembrane region" description="Helical" evidence="1">
    <location>
        <begin position="12"/>
        <end position="32"/>
    </location>
</feature>
<evidence type="ECO:0000313" key="2">
    <source>
        <dbReference type="EMBL" id="KUL98155.1"/>
    </source>
</evidence>
<dbReference type="RefSeq" id="WP_005902582.1">
    <property type="nucleotide sequence ID" value="NZ_CP022122.1"/>
</dbReference>
<dbReference type="EMBL" id="LMVH01000001">
    <property type="protein sequence ID" value="KUL98155.1"/>
    <property type="molecule type" value="Genomic_DNA"/>
</dbReference>
<dbReference type="AlphaFoldDB" id="A0A101K5Z9"/>
<dbReference type="Gene3D" id="3.20.20.370">
    <property type="entry name" value="Glycoside hydrolase/deacetylase"/>
    <property type="match status" value="1"/>
</dbReference>
<sequence length="618" mass="71869">MKFYKKEGTNKFIYFFIAIFIIVLILQINRVIDKGGFFSLEQSFSFDKKSAKNTTFTFDKPQKMLVFYNKKSSQSKDILKNLEEAFIFNKVNYTLADIGDIVSITGYDTFIFATDSFIGLQKSTFEGVKQATSNGKNLIFLNTSEYNPFNSISGIQKTGKVIEKSSEIHFTHKLFPGLDQHSPSLEMVVHPSFKMDLDADCKVLAWSKESTPLLWEKKYGKGRILYTNASFFADKITRGLMNQWVSYGNDWYITPFLNAKLMHIDDFPAPIPRTINKVIQDEYQMSTRDFYKQIWWKDMLEIAKQRNLIYSGFIIIDYNDAVNKEDMKEISQITLEDLDIEGRELFLHGGEIGIHGYNHNPLVFDGDIDFPALSYHPWRSEEDMAAGMNQLLKYVKKMFGKKIKLYVYVPPSNILKEEGKAALVKNYPDLNTISSIFYGDERGSYASEIGRDKTIPKLFNFPRFSSGFYYDKDDMWSLFNAIAIYGYWAHFVHPDDVISNDRGKDKTWNELKKEFDKLIGEVEANHPYLEPIRASELTQRYINIEDLKIQSEKRDNKIYVGMENYREPFYMTIRIRNNSIKNISSGTFKEIYDTEDSKIYLLQVETPDLIITLGEENE</sequence>
<reference evidence="2 3" key="1">
    <citation type="submission" date="2015-10" db="EMBL/GenBank/DDBJ databases">
        <authorList>
            <person name="Gilbert D.G."/>
        </authorList>
    </citation>
    <scope>NUCLEOTIDE SEQUENCE [LARGE SCALE GENOMIC DNA]</scope>
    <source>
        <strain evidence="2 3">ChDC F311</strain>
    </source>
</reference>
<dbReference type="SUPFAM" id="SSF88713">
    <property type="entry name" value="Glycoside hydrolase/deacetylase"/>
    <property type="match status" value="1"/>
</dbReference>
<accession>A0A101K5Z9</accession>
<evidence type="ECO:0008006" key="4">
    <source>
        <dbReference type="Google" id="ProtNLM"/>
    </source>
</evidence>
<dbReference type="InterPro" id="IPR011330">
    <property type="entry name" value="Glyco_hydro/deAcase_b/a-brl"/>
</dbReference>
<dbReference type="GeneID" id="79783388"/>
<dbReference type="InterPro" id="IPR018695">
    <property type="entry name" value="DUF2194"/>
</dbReference>
<protein>
    <recommendedName>
        <fullName evidence="4">DUF2194 domain-containing protein</fullName>
    </recommendedName>
</protein>
<keyword evidence="1" id="KW-0472">Membrane</keyword>
<name>A0A101K5Z9_FUSNC</name>
<dbReference type="Proteomes" id="UP000054800">
    <property type="component" value="Unassembled WGS sequence"/>
</dbReference>